<dbReference type="Proteomes" id="UP000199400">
    <property type="component" value="Unassembled WGS sequence"/>
</dbReference>
<feature type="binding site" evidence="7">
    <location>
        <position position="492"/>
    </location>
    <ligand>
        <name>ATP</name>
        <dbReference type="ChEBI" id="CHEBI:30616"/>
    </ligand>
</feature>
<evidence type="ECO:0000256" key="1">
    <source>
        <dbReference type="ARBA" id="ARBA00006303"/>
    </source>
</evidence>
<dbReference type="InterPro" id="IPR004364">
    <property type="entry name" value="Aa-tRNA-synt_II"/>
</dbReference>
<dbReference type="Pfam" id="PF00152">
    <property type="entry name" value="tRNA-synt_2"/>
    <property type="match status" value="1"/>
</dbReference>
<dbReference type="PROSITE" id="PS50862">
    <property type="entry name" value="AA_TRNA_LIGASE_II"/>
    <property type="match status" value="1"/>
</dbReference>
<dbReference type="GO" id="GO:0005737">
    <property type="term" value="C:cytoplasm"/>
    <property type="evidence" value="ECO:0007669"/>
    <property type="project" value="UniProtKB-SubCell"/>
</dbReference>
<keyword evidence="10" id="KW-1185">Reference proteome</keyword>
<name>A0A1I1SPX9_9BACT</name>
<evidence type="ECO:0000256" key="3">
    <source>
        <dbReference type="ARBA" id="ARBA00022741"/>
    </source>
</evidence>
<dbReference type="EMBL" id="FOMX01000002">
    <property type="protein sequence ID" value="SFD48506.1"/>
    <property type="molecule type" value="Genomic_DNA"/>
</dbReference>
<protein>
    <recommendedName>
        <fullName evidence="7">Aspartate--tRNA ligase</fullName>
        <ecNumber evidence="7">6.1.1.12</ecNumber>
    </recommendedName>
    <alternativeName>
        <fullName evidence="7">Aspartyl-tRNA synthetase</fullName>
        <shortName evidence="7">AspRS</shortName>
    </alternativeName>
</protein>
<dbReference type="Pfam" id="PF02938">
    <property type="entry name" value="GAD"/>
    <property type="match status" value="1"/>
</dbReference>
<dbReference type="InterPro" id="IPR002312">
    <property type="entry name" value="Asp/Asn-tRNA-synth_IIb"/>
</dbReference>
<organism evidence="9 10">
    <name type="scientific">Nannocystis exedens</name>
    <dbReference type="NCBI Taxonomy" id="54"/>
    <lineage>
        <taxon>Bacteria</taxon>
        <taxon>Pseudomonadati</taxon>
        <taxon>Myxococcota</taxon>
        <taxon>Polyangia</taxon>
        <taxon>Nannocystales</taxon>
        <taxon>Nannocystaceae</taxon>
        <taxon>Nannocystis</taxon>
    </lineage>
</organism>
<keyword evidence="4 7" id="KW-0067">ATP-binding</keyword>
<dbReference type="NCBIfam" id="NF001750">
    <property type="entry name" value="PRK00476.1"/>
    <property type="match status" value="1"/>
</dbReference>
<evidence type="ECO:0000256" key="4">
    <source>
        <dbReference type="ARBA" id="ARBA00022840"/>
    </source>
</evidence>
<comment type="subunit">
    <text evidence="7">Homodimer.</text>
</comment>
<feature type="domain" description="Aminoacyl-transfer RNA synthetases class-II family profile" evidence="8">
    <location>
        <begin position="149"/>
        <end position="565"/>
    </location>
</feature>
<accession>A0A1I1SPX9</accession>
<dbReference type="GO" id="GO:0005524">
    <property type="term" value="F:ATP binding"/>
    <property type="evidence" value="ECO:0007669"/>
    <property type="project" value="UniProtKB-UniRule"/>
</dbReference>
<comment type="similarity">
    <text evidence="1 7">Belongs to the class-II aminoacyl-tRNA synthetase family. Type 1 subfamily.</text>
</comment>
<evidence type="ECO:0000256" key="6">
    <source>
        <dbReference type="ARBA" id="ARBA00023146"/>
    </source>
</evidence>
<comment type="catalytic activity">
    <reaction evidence="7">
        <text>tRNA(Asp) + L-aspartate + ATP = L-aspartyl-tRNA(Asp) + AMP + diphosphate</text>
        <dbReference type="Rhea" id="RHEA:19649"/>
        <dbReference type="Rhea" id="RHEA-COMP:9660"/>
        <dbReference type="Rhea" id="RHEA-COMP:9678"/>
        <dbReference type="ChEBI" id="CHEBI:29991"/>
        <dbReference type="ChEBI" id="CHEBI:30616"/>
        <dbReference type="ChEBI" id="CHEBI:33019"/>
        <dbReference type="ChEBI" id="CHEBI:78442"/>
        <dbReference type="ChEBI" id="CHEBI:78516"/>
        <dbReference type="ChEBI" id="CHEBI:456215"/>
        <dbReference type="EC" id="6.1.1.12"/>
    </reaction>
</comment>
<dbReference type="InterPro" id="IPR045864">
    <property type="entry name" value="aa-tRNA-synth_II/BPL/LPL"/>
</dbReference>
<proteinExistence type="inferred from homology"/>
<keyword evidence="7" id="KW-0963">Cytoplasm</keyword>
<dbReference type="STRING" id="54.SAMN02745121_00192"/>
<evidence type="ECO:0000313" key="9">
    <source>
        <dbReference type="EMBL" id="SFD48506.1"/>
    </source>
</evidence>
<dbReference type="GO" id="GO:0004815">
    <property type="term" value="F:aspartate-tRNA ligase activity"/>
    <property type="evidence" value="ECO:0007669"/>
    <property type="project" value="UniProtKB-UniRule"/>
</dbReference>
<keyword evidence="5 7" id="KW-0648">Protein biosynthesis</keyword>
<dbReference type="Pfam" id="PF01336">
    <property type="entry name" value="tRNA_anti-codon"/>
    <property type="match status" value="1"/>
</dbReference>
<dbReference type="PRINTS" id="PR01042">
    <property type="entry name" value="TRNASYNTHASP"/>
</dbReference>
<comment type="subcellular location">
    <subcellularLocation>
        <location evidence="7">Cytoplasm</location>
    </subcellularLocation>
</comment>
<comment type="caution">
    <text evidence="7">Lacks conserved residue(s) required for the propagation of feature annotation.</text>
</comment>
<dbReference type="SUPFAM" id="SSF55681">
    <property type="entry name" value="Class II aaRS and biotin synthetases"/>
    <property type="match status" value="1"/>
</dbReference>
<dbReference type="RefSeq" id="WP_096333284.1">
    <property type="nucleotide sequence ID" value="NZ_FOMX01000002.1"/>
</dbReference>
<dbReference type="EC" id="6.1.1.12" evidence="7"/>
<dbReference type="HAMAP" id="MF_00044">
    <property type="entry name" value="Asp_tRNA_synth_type1"/>
    <property type="match status" value="1"/>
</dbReference>
<dbReference type="CDD" id="cd00777">
    <property type="entry name" value="AspRS_core"/>
    <property type="match status" value="1"/>
</dbReference>
<dbReference type="AlphaFoldDB" id="A0A1I1SPX9"/>
<dbReference type="Gene3D" id="2.40.50.140">
    <property type="entry name" value="Nucleic acid-binding proteins"/>
    <property type="match status" value="1"/>
</dbReference>
<keyword evidence="3 7" id="KW-0547">Nucleotide-binding</keyword>
<dbReference type="PANTHER" id="PTHR22594:SF5">
    <property type="entry name" value="ASPARTATE--TRNA LIGASE, MITOCHONDRIAL"/>
    <property type="match status" value="1"/>
</dbReference>
<evidence type="ECO:0000259" key="8">
    <source>
        <dbReference type="PROSITE" id="PS50862"/>
    </source>
</evidence>
<dbReference type="SUPFAM" id="SSF55261">
    <property type="entry name" value="GAD domain-like"/>
    <property type="match status" value="1"/>
</dbReference>
<feature type="binding site" evidence="7">
    <location>
        <position position="228"/>
    </location>
    <ligand>
        <name>L-aspartate</name>
        <dbReference type="ChEBI" id="CHEBI:29991"/>
    </ligand>
</feature>
<dbReference type="SUPFAM" id="SSF50249">
    <property type="entry name" value="Nucleic acid-binding proteins"/>
    <property type="match status" value="1"/>
</dbReference>
<dbReference type="InterPro" id="IPR006195">
    <property type="entry name" value="aa-tRNA-synth_II"/>
</dbReference>
<dbReference type="InterPro" id="IPR029351">
    <property type="entry name" value="GAD_dom"/>
</dbReference>
<dbReference type="InterPro" id="IPR047089">
    <property type="entry name" value="Asp-tRNA-ligase_1_N"/>
</dbReference>
<keyword evidence="2 7" id="KW-0436">Ligase</keyword>
<evidence type="ECO:0000256" key="7">
    <source>
        <dbReference type="HAMAP-Rule" id="MF_00044"/>
    </source>
</evidence>
<dbReference type="InterPro" id="IPR012340">
    <property type="entry name" value="NA-bd_OB-fold"/>
</dbReference>
<dbReference type="GO" id="GO:0006422">
    <property type="term" value="P:aspartyl-tRNA aminoacylation"/>
    <property type="evidence" value="ECO:0007669"/>
    <property type="project" value="UniProtKB-UniRule"/>
</dbReference>
<dbReference type="InterPro" id="IPR047090">
    <property type="entry name" value="AspRS_core"/>
</dbReference>
<dbReference type="Gene3D" id="3.30.1360.30">
    <property type="entry name" value="GAD-like domain"/>
    <property type="match status" value="1"/>
</dbReference>
<evidence type="ECO:0000313" key="10">
    <source>
        <dbReference type="Proteomes" id="UP000199400"/>
    </source>
</evidence>
<keyword evidence="6 7" id="KW-0030">Aminoacyl-tRNA synthetase</keyword>
<feature type="binding site" evidence="7">
    <location>
        <position position="499"/>
    </location>
    <ligand>
        <name>L-aspartate</name>
        <dbReference type="ChEBI" id="CHEBI:29991"/>
    </ligand>
</feature>
<feature type="binding site" evidence="7">
    <location>
        <position position="458"/>
    </location>
    <ligand>
        <name>L-aspartate</name>
        <dbReference type="ChEBI" id="CHEBI:29991"/>
    </ligand>
</feature>
<dbReference type="OrthoDB" id="9802326at2"/>
<dbReference type="CDD" id="cd04317">
    <property type="entry name" value="EcAspRS_like_N"/>
    <property type="match status" value="1"/>
</dbReference>
<dbReference type="GO" id="GO:0003676">
    <property type="term" value="F:nucleic acid binding"/>
    <property type="evidence" value="ECO:0007669"/>
    <property type="project" value="InterPro"/>
</dbReference>
<dbReference type="NCBIfam" id="TIGR00459">
    <property type="entry name" value="aspS_bact"/>
    <property type="match status" value="1"/>
</dbReference>
<dbReference type="InterPro" id="IPR004365">
    <property type="entry name" value="NA-bd_OB_tRNA"/>
</dbReference>
<feature type="binding site" evidence="7">
    <location>
        <begin position="544"/>
        <end position="547"/>
    </location>
    <ligand>
        <name>ATP</name>
        <dbReference type="ChEBI" id="CHEBI:30616"/>
    </ligand>
</feature>
<sequence length="602" mass="66380">MSTLLEHGRTHDCGSLRAADVGATVVLFGWVHRRRDLGARIFVQLRDRFGITQVVFGKDLDAGAYEAATGLRGEFCVAVQGTVVARGDNTNAAMATGEVEVNATALQVFSPADILPFNVADDDKLDASEALRLKHRYLDLRRPSLQKNFVLRSRLATLTRITLAEQGFLELETPYMVKYTPGGARNFLVPSRLNPGMFYALAESPQIFKQLFMVAGMDKYFQICRCFRDEDLRNDRQPEFTQIDVEISFATPERVFAPIERLIRRAWSEILGVALPDPFPRMTWAEAMNRFGSDKPDLRFGLEFVDITDLAHKSGAKIFEAAGLVKAIVVPAAHAEPLSRGRIDKLTELVKKRESGGAKGLAWAKVQEGGSWSSPLTKAISAEFQAEISARVGAEPGSVILVVADEPHTVHAALNALRLELRDSLDLVKHSSSDPWRFLWVTDFPLFEKSERGYVSAHHPFTSPRLDQIPLLDSDPSQVLAQAYDLVLNGNEVGGGSIRIHQSDVQAKIFQVLGLSEAQIQQKFGFLLDAFRYGPPPHGGIALGLDRLSMLMCGAQSLRDVIAFPKTQKGTDLMTGCPSGADDAQLAELYIRHRDLPATPES</sequence>
<feature type="binding site" evidence="7">
    <location>
        <position position="237"/>
    </location>
    <ligand>
        <name>ATP</name>
        <dbReference type="ChEBI" id="CHEBI:30616"/>
    </ligand>
</feature>
<feature type="binding site" evidence="7">
    <location>
        <begin position="228"/>
        <end position="230"/>
    </location>
    <ligand>
        <name>ATP</name>
        <dbReference type="ChEBI" id="CHEBI:30616"/>
    </ligand>
</feature>
<dbReference type="InterPro" id="IPR004524">
    <property type="entry name" value="Asp-tRNA-ligase_1"/>
</dbReference>
<feature type="region of interest" description="Aspartate" evidence="7">
    <location>
        <begin position="206"/>
        <end position="209"/>
    </location>
</feature>
<dbReference type="InterPro" id="IPR004115">
    <property type="entry name" value="GAD-like_sf"/>
</dbReference>
<comment type="function">
    <text evidence="7">Catalyzes the attachment of L-aspartate to tRNA(Asp) in a two-step reaction: L-aspartate is first activated by ATP to form Asp-AMP and then transferred to the acceptor end of tRNA(Asp).</text>
</comment>
<dbReference type="PANTHER" id="PTHR22594">
    <property type="entry name" value="ASPARTYL/LYSYL-TRNA SYNTHETASE"/>
    <property type="match status" value="1"/>
</dbReference>
<reference evidence="10" key="1">
    <citation type="submission" date="2016-10" db="EMBL/GenBank/DDBJ databases">
        <authorList>
            <person name="Varghese N."/>
            <person name="Submissions S."/>
        </authorList>
    </citation>
    <scope>NUCLEOTIDE SEQUENCE [LARGE SCALE GENOMIC DNA]</scope>
    <source>
        <strain evidence="10">ATCC 25963</strain>
    </source>
</reference>
<dbReference type="Gene3D" id="3.30.930.10">
    <property type="entry name" value="Bira Bifunctional Protein, Domain 2"/>
    <property type="match status" value="1"/>
</dbReference>
<gene>
    <name evidence="7" type="primary">aspS</name>
    <name evidence="9" type="ORF">SAMN02745121_00192</name>
</gene>
<evidence type="ECO:0000256" key="2">
    <source>
        <dbReference type="ARBA" id="ARBA00022598"/>
    </source>
</evidence>
<evidence type="ECO:0000256" key="5">
    <source>
        <dbReference type="ARBA" id="ARBA00022917"/>
    </source>
</evidence>